<comment type="caution">
    <text evidence="1">The sequence shown here is derived from an EMBL/GenBank/DDBJ whole genome shotgun (WGS) entry which is preliminary data.</text>
</comment>
<evidence type="ECO:0000313" key="1">
    <source>
        <dbReference type="EMBL" id="EGY29856.1"/>
    </source>
</evidence>
<evidence type="ECO:0000313" key="2">
    <source>
        <dbReference type="Proteomes" id="UP000004116"/>
    </source>
</evidence>
<protein>
    <submittedName>
        <fullName evidence="1">Uncharacterized protein</fullName>
    </submittedName>
</protein>
<keyword evidence="2" id="KW-1185">Reference proteome</keyword>
<reference evidence="1 2" key="1">
    <citation type="journal article" date="2012" name="Genome Res.">
        <title>Genomic basis of endosymbiont-conferred protection against an insect parasitoid.</title>
        <authorList>
            <person name="Hansen A.K."/>
            <person name="Vorburger C."/>
            <person name="Moran N.A."/>
        </authorList>
    </citation>
    <scope>NUCLEOTIDE SEQUENCE [LARGE SCALE GENOMIC DNA]</scope>
    <source>
        <strain evidence="2">R5.15</strain>
    </source>
</reference>
<dbReference type="Proteomes" id="UP000004116">
    <property type="component" value="Unassembled WGS sequence"/>
</dbReference>
<dbReference type="AlphaFoldDB" id="G2GWP4"/>
<gene>
    <name evidence="1" type="ORF">Rin_00001790</name>
</gene>
<organism evidence="1 2">
    <name type="scientific">Candidatus Regiella insecticola 5.15</name>
    <dbReference type="NCBI Taxonomy" id="1005043"/>
    <lineage>
        <taxon>Bacteria</taxon>
        <taxon>Pseudomonadati</taxon>
        <taxon>Pseudomonadota</taxon>
        <taxon>Gammaproteobacteria</taxon>
        <taxon>Enterobacterales</taxon>
        <taxon>Enterobacteriaceae</taxon>
        <taxon>aphid secondary symbionts</taxon>
        <taxon>Candidatus Regiella</taxon>
    </lineage>
</organism>
<dbReference type="EMBL" id="AGCA01000035">
    <property type="protein sequence ID" value="EGY29856.1"/>
    <property type="molecule type" value="Genomic_DNA"/>
</dbReference>
<accession>G2GWP4</accession>
<proteinExistence type="predicted"/>
<dbReference type="RefSeq" id="WP_006705812.1">
    <property type="nucleotide sequence ID" value="NZ_AGCA01000035.1"/>
</dbReference>
<sequence length="70" mass="8118">MPAIDRVLIDMVDKNNTQVEQKIANMDLMSPKAQLEQQRLMNQISALISTVSKFFEKKADWIQLIIRSIK</sequence>
<name>G2GWP4_9ENTR</name>